<reference evidence="2" key="1">
    <citation type="journal article" date="2023" name="Front. Plant Sci.">
        <title>Chromosomal-level genome assembly of Melastoma candidum provides insights into trichome evolution.</title>
        <authorList>
            <person name="Zhong Y."/>
            <person name="Wu W."/>
            <person name="Sun C."/>
            <person name="Zou P."/>
            <person name="Liu Y."/>
            <person name="Dai S."/>
            <person name="Zhou R."/>
        </authorList>
    </citation>
    <scope>NUCLEOTIDE SEQUENCE [LARGE SCALE GENOMIC DNA]</scope>
</reference>
<comment type="caution">
    <text evidence="1">The sequence shown here is derived from an EMBL/GenBank/DDBJ whole genome shotgun (WGS) entry which is preliminary data.</text>
</comment>
<keyword evidence="2" id="KW-1185">Reference proteome</keyword>
<gene>
    <name evidence="1" type="ORF">MLD38_019499</name>
</gene>
<evidence type="ECO:0000313" key="2">
    <source>
        <dbReference type="Proteomes" id="UP001057402"/>
    </source>
</evidence>
<dbReference type="Proteomes" id="UP001057402">
    <property type="component" value="Chromosome 5"/>
</dbReference>
<organism evidence="1 2">
    <name type="scientific">Melastoma candidum</name>
    <dbReference type="NCBI Taxonomy" id="119954"/>
    <lineage>
        <taxon>Eukaryota</taxon>
        <taxon>Viridiplantae</taxon>
        <taxon>Streptophyta</taxon>
        <taxon>Embryophyta</taxon>
        <taxon>Tracheophyta</taxon>
        <taxon>Spermatophyta</taxon>
        <taxon>Magnoliopsida</taxon>
        <taxon>eudicotyledons</taxon>
        <taxon>Gunneridae</taxon>
        <taxon>Pentapetalae</taxon>
        <taxon>rosids</taxon>
        <taxon>malvids</taxon>
        <taxon>Myrtales</taxon>
        <taxon>Melastomataceae</taxon>
        <taxon>Melastomatoideae</taxon>
        <taxon>Melastomateae</taxon>
        <taxon>Melastoma</taxon>
    </lineage>
</organism>
<evidence type="ECO:0000313" key="1">
    <source>
        <dbReference type="EMBL" id="KAI4371237.1"/>
    </source>
</evidence>
<accession>A0ACB9QYG9</accession>
<name>A0ACB9QYG9_9MYRT</name>
<dbReference type="EMBL" id="CM042884">
    <property type="protein sequence ID" value="KAI4371237.1"/>
    <property type="molecule type" value="Genomic_DNA"/>
</dbReference>
<sequence length="103" mass="12332">MALRILQQSVSKTIYPRIYGLKKVNEVWDVIKKEFKGVIEGDLYKATEHLERLRQFIHERRRKIQRLLIKNHENSQSIEELRRSCHGSKSRQKVVNSTEHTFC</sequence>
<protein>
    <submittedName>
        <fullName evidence="1">Uncharacterized protein</fullName>
    </submittedName>
</protein>
<proteinExistence type="predicted"/>